<dbReference type="Gene3D" id="1.10.10.10">
    <property type="entry name" value="Winged helix-like DNA-binding domain superfamily/Winged helix DNA-binding domain"/>
    <property type="match status" value="1"/>
</dbReference>
<dbReference type="OrthoDB" id="8966040at2"/>
<dbReference type="EMBL" id="OGUS01000140">
    <property type="protein sequence ID" value="SPC20885.1"/>
    <property type="molecule type" value="Genomic_DNA"/>
</dbReference>
<dbReference type="Proteomes" id="UP000623307">
    <property type="component" value="Chromosome 1"/>
</dbReference>
<evidence type="ECO:0000313" key="3">
    <source>
        <dbReference type="EMBL" id="SPC20885.1"/>
    </source>
</evidence>
<feature type="domain" description="HTH lysR-type" evidence="1">
    <location>
        <begin position="15"/>
        <end position="67"/>
    </location>
</feature>
<accession>A0A375GLL9</accession>
<proteinExistence type="predicted"/>
<dbReference type="Pfam" id="PF00126">
    <property type="entry name" value="HTH_1"/>
    <property type="match status" value="1"/>
</dbReference>
<dbReference type="PROSITE" id="PS50931">
    <property type="entry name" value="HTH_LYSR"/>
    <property type="match status" value="1"/>
</dbReference>
<sequence>MANLVNNRRVSFLSLRAFVALMQHRDTARAAQALGIQTQRLHYQIRGLEAALGTPLFSVGNPSWLPTSTGVKALPKIMAMLRIWEQIEPRPSAGRNGLPPPAFSAAACRGPAFWVRHATM</sequence>
<dbReference type="GeneID" id="303489981"/>
<protein>
    <submittedName>
        <fullName evidence="2">LysR family transcriptional regulator</fullName>
    </submittedName>
</protein>
<evidence type="ECO:0000259" key="1">
    <source>
        <dbReference type="PROSITE" id="PS50931"/>
    </source>
</evidence>
<name>A0A375GLL9_9BURK</name>
<reference evidence="3" key="1">
    <citation type="submission" date="2018-01" db="EMBL/GenBank/DDBJ databases">
        <authorList>
            <person name="Clerissi C."/>
        </authorList>
    </citation>
    <scope>NUCLEOTIDE SEQUENCE</scope>
    <source>
        <strain evidence="3">Cupriavidus oxalaticus LMG 2235</strain>
    </source>
</reference>
<evidence type="ECO:0000313" key="2">
    <source>
        <dbReference type="EMBL" id="QRQ91072.1"/>
    </source>
</evidence>
<dbReference type="InterPro" id="IPR000847">
    <property type="entry name" value="LysR_HTH_N"/>
</dbReference>
<dbReference type="EMBL" id="CP069811">
    <property type="protein sequence ID" value="QRQ91072.1"/>
    <property type="molecule type" value="Genomic_DNA"/>
</dbReference>
<reference evidence="2 4" key="2">
    <citation type="submission" date="2021-02" db="EMBL/GenBank/DDBJ databases">
        <title>Complete Genome Sequence of Cupriavidus oxalaticus Strain Ox1, a Soil Oxalate-Degrading Species.</title>
        <authorList>
            <person name="Palmieri F."/>
            <person name="Udriet P."/>
            <person name="Deuasquier M."/>
            <person name="Beaudoing E."/>
            <person name="Johnson S.L."/>
            <person name="Davenport K.W."/>
            <person name="Chain P.S."/>
            <person name="Bindschedler S."/>
            <person name="Junier P."/>
        </authorList>
    </citation>
    <scope>NUCLEOTIDE SEQUENCE [LARGE SCALE GENOMIC DNA]</scope>
    <source>
        <strain evidence="2 4">Ox1</strain>
    </source>
</reference>
<dbReference type="GO" id="GO:0003700">
    <property type="term" value="F:DNA-binding transcription factor activity"/>
    <property type="evidence" value="ECO:0007669"/>
    <property type="project" value="InterPro"/>
</dbReference>
<dbReference type="Proteomes" id="UP000256862">
    <property type="component" value="Plasmid CO2235_mp"/>
</dbReference>
<dbReference type="AlphaFoldDB" id="A0A375GLL9"/>
<keyword evidence="4" id="KW-1185">Reference proteome</keyword>
<dbReference type="SUPFAM" id="SSF46785">
    <property type="entry name" value="Winged helix' DNA-binding domain"/>
    <property type="match status" value="1"/>
</dbReference>
<organism evidence="3">
    <name type="scientific">Cupriavidus oxalaticus</name>
    <dbReference type="NCBI Taxonomy" id="96344"/>
    <lineage>
        <taxon>Bacteria</taxon>
        <taxon>Pseudomonadati</taxon>
        <taxon>Pseudomonadota</taxon>
        <taxon>Betaproteobacteria</taxon>
        <taxon>Burkholderiales</taxon>
        <taxon>Burkholderiaceae</taxon>
        <taxon>Cupriavidus</taxon>
    </lineage>
</organism>
<dbReference type="RefSeq" id="WP_063237327.1">
    <property type="nucleotide sequence ID" value="NZ_CP069809.1"/>
</dbReference>
<gene>
    <name evidence="3" type="ORF">CO2235_MP50072</name>
    <name evidence="2" type="ORF">JTE92_10625</name>
</gene>
<evidence type="ECO:0000313" key="4">
    <source>
        <dbReference type="Proteomes" id="UP000623307"/>
    </source>
</evidence>
<dbReference type="InterPro" id="IPR036390">
    <property type="entry name" value="WH_DNA-bd_sf"/>
</dbReference>
<dbReference type="InterPro" id="IPR036388">
    <property type="entry name" value="WH-like_DNA-bd_sf"/>
</dbReference>